<dbReference type="RefSeq" id="WP_323447486.1">
    <property type="nucleotide sequence ID" value="NZ_BSBI01000005.1"/>
</dbReference>
<protein>
    <recommendedName>
        <fullName evidence="4">VWA domain-containing protein</fullName>
    </recommendedName>
</protein>
<comment type="caution">
    <text evidence="2">The sequence shown here is derived from an EMBL/GenBank/DDBJ whole genome shotgun (WGS) entry which is preliminary data.</text>
</comment>
<name>A0ABQ5NYW0_9ACTN</name>
<organism evidence="2 3">
    <name type="scientific">Streptomyces yaizuensis</name>
    <dbReference type="NCBI Taxonomy" id="2989713"/>
    <lineage>
        <taxon>Bacteria</taxon>
        <taxon>Bacillati</taxon>
        <taxon>Actinomycetota</taxon>
        <taxon>Actinomycetes</taxon>
        <taxon>Kitasatosporales</taxon>
        <taxon>Streptomycetaceae</taxon>
        <taxon>Streptomyces</taxon>
    </lineage>
</organism>
<evidence type="ECO:0000313" key="3">
    <source>
        <dbReference type="Proteomes" id="UP001291653"/>
    </source>
</evidence>
<reference evidence="2 3" key="1">
    <citation type="submission" date="2022-10" db="EMBL/GenBank/DDBJ databases">
        <title>Draft genome sequence of Streptomyces sp. YSPA8.</title>
        <authorList>
            <person name="Moriuchi R."/>
            <person name="Dohra H."/>
            <person name="Yamamura H."/>
            <person name="Kodani S."/>
        </authorList>
    </citation>
    <scope>NUCLEOTIDE SEQUENCE [LARGE SCALE GENOMIC DNA]</scope>
    <source>
        <strain evidence="2 3">YSPA8</strain>
    </source>
</reference>
<evidence type="ECO:0008006" key="4">
    <source>
        <dbReference type="Google" id="ProtNLM"/>
    </source>
</evidence>
<keyword evidence="3" id="KW-1185">Reference proteome</keyword>
<sequence>MSGDIWFGDLARALGLAATGDRERQRTIAALLGFASRGLPDPGPGSAAAVGGELVEAAGEQTTVPVETEAAPDGRETADDTAVAPQAGASAGTAPPRLLVPVAQEPPPVAEWRAAALPAAPAVRGAALPYEPLLARRSSAALVQTAVARVVADGGPDVPRIVRRLARGLALTGVPLRPVSTLRFGVQILVDLGAGTEPFARDQRELADQVRAVVGRERTRVRYFEDAPLRGAGAEARWSWGPYTPPTRGTRVLVLSDLGLGGPAPHPRRSTRAEWEDFTRLLARAGCGVTAFVPCPPHRIPAWAGAAMEVVPWDRHTTVGQVRGRLRPPGTC</sequence>
<proteinExistence type="predicted"/>
<dbReference type="EMBL" id="BSBI01000005">
    <property type="protein sequence ID" value="GLF95422.1"/>
    <property type="molecule type" value="Genomic_DNA"/>
</dbReference>
<accession>A0ABQ5NYW0</accession>
<dbReference type="Proteomes" id="UP001291653">
    <property type="component" value="Unassembled WGS sequence"/>
</dbReference>
<gene>
    <name evidence="2" type="ORF">SYYSPA8_14015</name>
</gene>
<evidence type="ECO:0000256" key="1">
    <source>
        <dbReference type="SAM" id="MobiDB-lite"/>
    </source>
</evidence>
<feature type="region of interest" description="Disordered" evidence="1">
    <location>
        <begin position="61"/>
        <end position="94"/>
    </location>
</feature>
<evidence type="ECO:0000313" key="2">
    <source>
        <dbReference type="EMBL" id="GLF95422.1"/>
    </source>
</evidence>